<keyword evidence="3" id="KW-1133">Transmembrane helix</keyword>
<evidence type="ECO:0000313" key="5">
    <source>
        <dbReference type="Proteomes" id="UP001079657"/>
    </source>
</evidence>
<name>A0ABT4CJK9_9CLOT</name>
<dbReference type="InterPro" id="IPR004995">
    <property type="entry name" value="Spore_Ger"/>
</dbReference>
<dbReference type="PANTHER" id="PTHR22550">
    <property type="entry name" value="SPORE GERMINATION PROTEIN"/>
    <property type="match status" value="1"/>
</dbReference>
<keyword evidence="2 3" id="KW-0472">Membrane</keyword>
<feature type="transmembrane region" description="Helical" evidence="3">
    <location>
        <begin position="401"/>
        <end position="427"/>
    </location>
</feature>
<comment type="similarity">
    <text evidence="1">Belongs to the GerABKA family.</text>
</comment>
<dbReference type="InterPro" id="IPR050768">
    <property type="entry name" value="UPF0353/GerABKA_families"/>
</dbReference>
<gene>
    <name evidence="4" type="ORF">OXH55_01055</name>
</gene>
<keyword evidence="5" id="KW-1185">Reference proteome</keyword>
<dbReference type="Proteomes" id="UP001079657">
    <property type="component" value="Unassembled WGS sequence"/>
</dbReference>
<sequence>MEENKFIDKIKEMSNQNSGISIRKIYNMDTEIFILYILQLTDRECISNSIIKPILEYDKERISIDIIARSIIYMDDISMNDDEEKILDYILKGKSIILIPNEEKYIVANTYEVEKRNVESPRIQSALKGPRDSFTENFETNLSLIRYRIKDAALRIDNFTIGERTKTNVAVVYIEDVANPEYVDDVKKRLKDIKVDGVVESGYVQKFIRNNTFDLFPQIGIAERSDTTCSELLNGKIAIIVEGSNLALLLPKTFIEFLDAGEDHYENIYLGVFTKFLRILAFLITLTLSSLYIAVVSFHPDILPPQYILVLATARITVPVNSLIEVTLMELVGEILKEASVRLPQEIGTAIGIVGTIVIGQAAVVAGLVSPLTVIIISLATMTSFAFRDHTIMAPIRILKFMLIFITGILGMFGFTMGITFIVINLISHSSFGVPYTAPVAPLNVKELKKFIFSDITLNKKRPRFLKPRDKKRQ</sequence>
<dbReference type="Pfam" id="PF03323">
    <property type="entry name" value="GerA"/>
    <property type="match status" value="1"/>
</dbReference>
<comment type="caution">
    <text evidence="4">The sequence shown here is derived from an EMBL/GenBank/DDBJ whole genome shotgun (WGS) entry which is preliminary data.</text>
</comment>
<evidence type="ECO:0000256" key="3">
    <source>
        <dbReference type="SAM" id="Phobius"/>
    </source>
</evidence>
<organism evidence="4 5">
    <name type="scientific">Clostridium ganghwense</name>
    <dbReference type="NCBI Taxonomy" id="312089"/>
    <lineage>
        <taxon>Bacteria</taxon>
        <taxon>Bacillati</taxon>
        <taxon>Bacillota</taxon>
        <taxon>Clostridia</taxon>
        <taxon>Eubacteriales</taxon>
        <taxon>Clostridiaceae</taxon>
        <taxon>Clostridium</taxon>
    </lineage>
</organism>
<protein>
    <submittedName>
        <fullName evidence="4">Spore germination protein</fullName>
    </submittedName>
</protein>
<proteinExistence type="inferred from homology"/>
<dbReference type="RefSeq" id="WP_268047549.1">
    <property type="nucleotide sequence ID" value="NZ_JAPQES010000001.1"/>
</dbReference>
<feature type="transmembrane region" description="Helical" evidence="3">
    <location>
        <begin position="349"/>
        <end position="380"/>
    </location>
</feature>
<reference evidence="4" key="1">
    <citation type="submission" date="2022-12" db="EMBL/GenBank/DDBJ databases">
        <authorList>
            <person name="Wang J."/>
        </authorList>
    </citation>
    <scope>NUCLEOTIDE SEQUENCE</scope>
    <source>
        <strain evidence="4">HY-42-06</strain>
    </source>
</reference>
<dbReference type="PANTHER" id="PTHR22550:SF5">
    <property type="entry name" value="LEUCINE ZIPPER PROTEIN 4"/>
    <property type="match status" value="1"/>
</dbReference>
<keyword evidence="3" id="KW-0812">Transmembrane</keyword>
<dbReference type="EMBL" id="JAPQES010000001">
    <property type="protein sequence ID" value="MCY6369231.1"/>
    <property type="molecule type" value="Genomic_DNA"/>
</dbReference>
<feature type="transmembrane region" description="Helical" evidence="3">
    <location>
        <begin position="276"/>
        <end position="295"/>
    </location>
</feature>
<accession>A0ABT4CJK9</accession>
<evidence type="ECO:0000256" key="2">
    <source>
        <dbReference type="ARBA" id="ARBA00023136"/>
    </source>
</evidence>
<evidence type="ECO:0000256" key="1">
    <source>
        <dbReference type="ARBA" id="ARBA00005278"/>
    </source>
</evidence>
<evidence type="ECO:0000313" key="4">
    <source>
        <dbReference type="EMBL" id="MCY6369231.1"/>
    </source>
</evidence>
<dbReference type="PIRSF" id="PIRSF005690">
    <property type="entry name" value="GerBA"/>
    <property type="match status" value="1"/>
</dbReference>